<keyword evidence="3" id="KW-1185">Reference proteome</keyword>
<dbReference type="PANTHER" id="PTHR43194:SF4">
    <property type="entry name" value="AB HYDROLASE-1 DOMAIN-CONTAINING PROTEIN"/>
    <property type="match status" value="1"/>
</dbReference>
<protein>
    <submittedName>
        <fullName evidence="2">Alpha/beta hydrolase</fullName>
    </submittedName>
</protein>
<comment type="caution">
    <text evidence="2">The sequence shown here is derived from an EMBL/GenBank/DDBJ whole genome shotgun (WGS) entry which is preliminary data.</text>
</comment>
<dbReference type="InterPro" id="IPR029058">
    <property type="entry name" value="AB_hydrolase_fold"/>
</dbReference>
<feature type="region of interest" description="Disordered" evidence="1">
    <location>
        <begin position="1"/>
        <end position="30"/>
    </location>
</feature>
<accession>A0A4Q0MGY4</accession>
<dbReference type="PROSITE" id="PS51318">
    <property type="entry name" value="TAT"/>
    <property type="match status" value="1"/>
</dbReference>
<gene>
    <name evidence="2" type="ORF">EK403_14000</name>
</gene>
<dbReference type="EMBL" id="RYFI01000013">
    <property type="protein sequence ID" value="RXF72674.1"/>
    <property type="molecule type" value="Genomic_DNA"/>
</dbReference>
<dbReference type="CDD" id="cd12810">
    <property type="entry name" value="Esterase_713_like-3"/>
    <property type="match status" value="1"/>
</dbReference>
<dbReference type="PANTHER" id="PTHR43194">
    <property type="entry name" value="HYDROLASE ALPHA/BETA FOLD FAMILY"/>
    <property type="match status" value="1"/>
</dbReference>
<dbReference type="Gene3D" id="3.40.50.1820">
    <property type="entry name" value="alpha/beta hydrolase"/>
    <property type="match status" value="1"/>
</dbReference>
<dbReference type="Proteomes" id="UP000289708">
    <property type="component" value="Unassembled WGS sequence"/>
</dbReference>
<name>A0A4Q0MGY4_9HYPH</name>
<dbReference type="GO" id="GO:0016787">
    <property type="term" value="F:hydrolase activity"/>
    <property type="evidence" value="ECO:0007669"/>
    <property type="project" value="UniProtKB-KW"/>
</dbReference>
<dbReference type="SUPFAM" id="SSF53474">
    <property type="entry name" value="alpha/beta-Hydrolases"/>
    <property type="match status" value="1"/>
</dbReference>
<organism evidence="2 3">
    <name type="scientific">Hansschlegelia zhihuaiae</name>
    <dbReference type="NCBI Taxonomy" id="405005"/>
    <lineage>
        <taxon>Bacteria</taxon>
        <taxon>Pseudomonadati</taxon>
        <taxon>Pseudomonadota</taxon>
        <taxon>Alphaproteobacteria</taxon>
        <taxon>Hyphomicrobiales</taxon>
        <taxon>Methylopilaceae</taxon>
        <taxon>Hansschlegelia</taxon>
    </lineage>
</organism>
<evidence type="ECO:0000313" key="3">
    <source>
        <dbReference type="Proteomes" id="UP000289708"/>
    </source>
</evidence>
<evidence type="ECO:0000313" key="2">
    <source>
        <dbReference type="EMBL" id="RXF72674.1"/>
    </source>
</evidence>
<dbReference type="AlphaFoldDB" id="A0A4Q0MGY4"/>
<dbReference type="OrthoDB" id="7820973at2"/>
<sequence length="416" mass="45092">MSDRSSKTETPPDASKPQMRDEDQATIGPKLGAVGRRTFLGGAGALAASMPFAGAPEALAKPAAEDDGVLMIKKQGSFFVGGRRVQAPGTLDPYTTNANASDDGQIYYYDRLYAQFQIPPDARRYPLVLIHGGGGTGRVWETTPDGRQGFQSIFLRRGYGVYIVDFPRRGRASLPSFNGPFGELAGVPIVANRTNRSGAQLAFVRWRLGLEYPKFFPNSKFPKSSEALEQFFSHLVPTVDDPVVVVDGLVALVEKIGPCIVVTHSQSVPFGWQMAIRSSNVKGIIAFEGGSYFPDGEQPVAIPTYAGTASTPGTSIPKGDFKKLTKIPIRMFYGDGISKPSPFPGVDSMRLNLHYSKEMAKTVNRYKGDMSVVHLPKIGIEGNTHFVYSDTNNVKIADLMSEYFQEMGLDIGSGSA</sequence>
<keyword evidence="2" id="KW-0378">Hydrolase</keyword>
<dbReference type="InterPro" id="IPR050228">
    <property type="entry name" value="Carboxylesterase_BioH"/>
</dbReference>
<reference evidence="2 3" key="1">
    <citation type="submission" date="2018-12" db="EMBL/GenBank/DDBJ databases">
        <title>bacterium Hansschlegelia zhihuaiae S113.</title>
        <authorList>
            <person name="He J."/>
        </authorList>
    </citation>
    <scope>NUCLEOTIDE SEQUENCE [LARGE SCALE GENOMIC DNA]</scope>
    <source>
        <strain evidence="2 3">S 113</strain>
    </source>
</reference>
<dbReference type="RefSeq" id="WP_128778100.1">
    <property type="nucleotide sequence ID" value="NZ_RYFI01000013.1"/>
</dbReference>
<proteinExistence type="predicted"/>
<evidence type="ECO:0000256" key="1">
    <source>
        <dbReference type="SAM" id="MobiDB-lite"/>
    </source>
</evidence>
<dbReference type="InterPro" id="IPR006311">
    <property type="entry name" value="TAT_signal"/>
</dbReference>